<evidence type="ECO:0000313" key="3">
    <source>
        <dbReference type="EMBL" id="KAH8022360.1"/>
    </source>
</evidence>
<feature type="region of interest" description="Disordered" evidence="2">
    <location>
        <begin position="1"/>
        <end position="51"/>
    </location>
</feature>
<evidence type="ECO:0008006" key="5">
    <source>
        <dbReference type="Google" id="ProtNLM"/>
    </source>
</evidence>
<feature type="coiled-coil region" evidence="1">
    <location>
        <begin position="310"/>
        <end position="337"/>
    </location>
</feature>
<gene>
    <name evidence="3" type="ORF">HPB51_023602</name>
</gene>
<dbReference type="AlphaFoldDB" id="A0A9J6DKJ5"/>
<dbReference type="PANTHER" id="PTHR31569">
    <property type="entry name" value="SWIM-TYPE DOMAIN-CONTAINING PROTEIN"/>
    <property type="match status" value="1"/>
</dbReference>
<feature type="compositionally biased region" description="Low complexity" evidence="2">
    <location>
        <begin position="31"/>
        <end position="43"/>
    </location>
</feature>
<comment type="caution">
    <text evidence="3">The sequence shown here is derived from an EMBL/GenBank/DDBJ whole genome shotgun (WGS) entry which is preliminary data.</text>
</comment>
<reference evidence="3" key="1">
    <citation type="journal article" date="2020" name="Cell">
        <title>Large-Scale Comparative Analyses of Tick Genomes Elucidate Their Genetic Diversity and Vector Capacities.</title>
        <authorList>
            <consortium name="Tick Genome and Microbiome Consortium (TIGMIC)"/>
            <person name="Jia N."/>
            <person name="Wang J."/>
            <person name="Shi W."/>
            <person name="Du L."/>
            <person name="Sun Y."/>
            <person name="Zhan W."/>
            <person name="Jiang J.F."/>
            <person name="Wang Q."/>
            <person name="Zhang B."/>
            <person name="Ji P."/>
            <person name="Bell-Sakyi L."/>
            <person name="Cui X.M."/>
            <person name="Yuan T.T."/>
            <person name="Jiang B.G."/>
            <person name="Yang W.F."/>
            <person name="Lam T.T."/>
            <person name="Chang Q.C."/>
            <person name="Ding S.J."/>
            <person name="Wang X.J."/>
            <person name="Zhu J.G."/>
            <person name="Ruan X.D."/>
            <person name="Zhao L."/>
            <person name="Wei J.T."/>
            <person name="Ye R.Z."/>
            <person name="Que T.C."/>
            <person name="Du C.H."/>
            <person name="Zhou Y.H."/>
            <person name="Cheng J.X."/>
            <person name="Dai P.F."/>
            <person name="Guo W.B."/>
            <person name="Han X.H."/>
            <person name="Huang E.J."/>
            <person name="Li L.F."/>
            <person name="Wei W."/>
            <person name="Gao Y.C."/>
            <person name="Liu J.Z."/>
            <person name="Shao H.Z."/>
            <person name="Wang X."/>
            <person name="Wang C.C."/>
            <person name="Yang T.C."/>
            <person name="Huo Q.B."/>
            <person name="Li W."/>
            <person name="Chen H.Y."/>
            <person name="Chen S.E."/>
            <person name="Zhou L.G."/>
            <person name="Ni X.B."/>
            <person name="Tian J.H."/>
            <person name="Sheng Y."/>
            <person name="Liu T."/>
            <person name="Pan Y.S."/>
            <person name="Xia L.Y."/>
            <person name="Li J."/>
            <person name="Zhao F."/>
            <person name="Cao W.C."/>
        </authorList>
    </citation>
    <scope>NUCLEOTIDE SEQUENCE</scope>
    <source>
        <strain evidence="3">Rmic-2018</strain>
    </source>
</reference>
<dbReference type="PANTHER" id="PTHR31569:SF4">
    <property type="entry name" value="SWIM-TYPE DOMAIN-CONTAINING PROTEIN"/>
    <property type="match status" value="1"/>
</dbReference>
<keyword evidence="4" id="KW-1185">Reference proteome</keyword>
<keyword evidence="1" id="KW-0175">Coiled coil</keyword>
<feature type="compositionally biased region" description="Polar residues" evidence="2">
    <location>
        <begin position="1"/>
        <end position="16"/>
    </location>
</feature>
<name>A0A9J6DKJ5_RHIMP</name>
<proteinExistence type="predicted"/>
<dbReference type="VEuPathDB" id="VectorBase:LOC119173530"/>
<evidence type="ECO:0000313" key="4">
    <source>
        <dbReference type="Proteomes" id="UP000821866"/>
    </source>
</evidence>
<dbReference type="EMBL" id="JABSTU010000009">
    <property type="protein sequence ID" value="KAH8022360.1"/>
    <property type="molecule type" value="Genomic_DNA"/>
</dbReference>
<dbReference type="InterPro" id="IPR052579">
    <property type="entry name" value="Zinc_finger_SWIM"/>
</dbReference>
<organism evidence="3 4">
    <name type="scientific">Rhipicephalus microplus</name>
    <name type="common">Cattle tick</name>
    <name type="synonym">Boophilus microplus</name>
    <dbReference type="NCBI Taxonomy" id="6941"/>
    <lineage>
        <taxon>Eukaryota</taxon>
        <taxon>Metazoa</taxon>
        <taxon>Ecdysozoa</taxon>
        <taxon>Arthropoda</taxon>
        <taxon>Chelicerata</taxon>
        <taxon>Arachnida</taxon>
        <taxon>Acari</taxon>
        <taxon>Parasitiformes</taxon>
        <taxon>Ixodida</taxon>
        <taxon>Ixodoidea</taxon>
        <taxon>Ixodidae</taxon>
        <taxon>Rhipicephalinae</taxon>
        <taxon>Rhipicephalus</taxon>
        <taxon>Boophilus</taxon>
    </lineage>
</organism>
<evidence type="ECO:0000256" key="2">
    <source>
        <dbReference type="SAM" id="MobiDB-lite"/>
    </source>
</evidence>
<reference evidence="3" key="2">
    <citation type="submission" date="2021-09" db="EMBL/GenBank/DDBJ databases">
        <authorList>
            <person name="Jia N."/>
            <person name="Wang J."/>
            <person name="Shi W."/>
            <person name="Du L."/>
            <person name="Sun Y."/>
            <person name="Zhan W."/>
            <person name="Jiang J."/>
            <person name="Wang Q."/>
            <person name="Zhang B."/>
            <person name="Ji P."/>
            <person name="Sakyi L.B."/>
            <person name="Cui X."/>
            <person name="Yuan T."/>
            <person name="Jiang B."/>
            <person name="Yang W."/>
            <person name="Lam T.T.-Y."/>
            <person name="Chang Q."/>
            <person name="Ding S."/>
            <person name="Wang X."/>
            <person name="Zhu J."/>
            <person name="Ruan X."/>
            <person name="Zhao L."/>
            <person name="Wei J."/>
            <person name="Que T."/>
            <person name="Du C."/>
            <person name="Cheng J."/>
            <person name="Dai P."/>
            <person name="Han X."/>
            <person name="Huang E."/>
            <person name="Gao Y."/>
            <person name="Liu J."/>
            <person name="Shao H."/>
            <person name="Ye R."/>
            <person name="Li L."/>
            <person name="Wei W."/>
            <person name="Wang X."/>
            <person name="Wang C."/>
            <person name="Huo Q."/>
            <person name="Li W."/>
            <person name="Guo W."/>
            <person name="Chen H."/>
            <person name="Chen S."/>
            <person name="Zhou L."/>
            <person name="Zhou L."/>
            <person name="Ni X."/>
            <person name="Tian J."/>
            <person name="Zhou Y."/>
            <person name="Sheng Y."/>
            <person name="Liu T."/>
            <person name="Pan Y."/>
            <person name="Xia L."/>
            <person name="Li J."/>
            <person name="Zhao F."/>
            <person name="Cao W."/>
        </authorList>
    </citation>
    <scope>NUCLEOTIDE SEQUENCE</scope>
    <source>
        <strain evidence="3">Rmic-2018</strain>
        <tissue evidence="3">Larvae</tissue>
    </source>
</reference>
<accession>A0A9J6DKJ5</accession>
<evidence type="ECO:0000256" key="1">
    <source>
        <dbReference type="SAM" id="Coils"/>
    </source>
</evidence>
<dbReference type="Proteomes" id="UP000821866">
    <property type="component" value="Chromosome 7"/>
</dbReference>
<protein>
    <recommendedName>
        <fullName evidence="5">MULE transposase domain-containing protein</fullName>
    </recommendedName>
</protein>
<sequence>MTASCTTINSIQWPESTTHKKKSAANIIKEQAATTSSQQQSSTGQLVTGGPTGWRCNPNQALCHKNGYGFVDGPRELMGMLKADSVHPTKRGSQLQVRLQRAAIKQASEDLEVSHNGALQQQHQREKDHKKLRFQRGDQSEGLAQYWNNVTNFPALSTDPMLVAAPASPCEEMWSDVARTSDSATIQCHSAMTATPKVAETDTTHGWNKPREACICYAFVQQETSEILVFPRDIPLFESCRRGEVQNCGNGQDLNKMNVIKQLLPKCRILLCSWHVLKYLHTKVMQHKSNRLDKKYVKDIFTKLVFAHNVDIYEEHLQDLEEALEEYKTLLEYFYKNWHSCKTMWIHAYRANACSLGNNTNNRMESQNQKL</sequence>